<feature type="transmembrane region" description="Helical" evidence="8">
    <location>
        <begin position="484"/>
        <end position="505"/>
    </location>
</feature>
<evidence type="ECO:0000256" key="1">
    <source>
        <dbReference type="ARBA" id="ARBA00004651"/>
    </source>
</evidence>
<feature type="transmembrane region" description="Helical" evidence="8">
    <location>
        <begin position="12"/>
        <end position="28"/>
    </location>
</feature>
<keyword evidence="3" id="KW-1003">Cell membrane</keyword>
<keyword evidence="10" id="KW-1185">Reference proteome</keyword>
<organism evidence="9 10">
    <name type="scientific">Formosa agariphila (strain DSM 15362 / KCTC 12365 / LMG 23005 / KMM 3901 / M-2Alg 35-1)</name>
    <dbReference type="NCBI Taxonomy" id="1347342"/>
    <lineage>
        <taxon>Bacteria</taxon>
        <taxon>Pseudomonadati</taxon>
        <taxon>Bacteroidota</taxon>
        <taxon>Flavobacteriia</taxon>
        <taxon>Flavobacteriales</taxon>
        <taxon>Flavobacteriaceae</taxon>
        <taxon>Formosa</taxon>
    </lineage>
</organism>
<keyword evidence="6" id="KW-0406">Ion transport</keyword>
<name>T2KQM3_FORAG</name>
<sequence length="580" mass="65274">MKLKTLQNLYRFTDILILFFLIFDFGFTLEDEYKPLRVPVYTSILLLLITFNTFKFFQYSKSDPIRKTVKFNIGILVTTLVAASTAYYLNQHLPPIEQLMRPKVIFELGLFFYLLMRLTFLIKYIYKIYFNPAILFAGSFFLLILMGALLLMLPKVTVNGISFLDALFTATSAICVTGLAVLDTGKDFTQLGQTLIVILIQIGGLGILTFTSFFAYFFKENSSFRESMYLKDYTSTENLQDVFKIGAQIVGITLGIELIGAILIYTSIDSITTIENKVFFSIFHSISAFCNAGFSTSSSSFYEPSLRYDYSLQWVLMLLIIIGGIGYSFIFNSYSYLKRSFLNLFRTKNKVSRTVRVFTLNSKITIVTTSVLLIFGFIFFYFAETNFSLQDHDSVFGKITTAMFSSVTPRTAGFNTVDYGQIATPSLLIVIFLMWIGASPGSTGGGIKTSTFAIASLNIFATARGKKRIEINTREISSSTVNRAFSIIFISLMTIGTAILLLLFFEPEKDLLAIAFECFSAYSTSGLSMNLTPTLSDPSKYVIIAVMFVGRIGLLNLLFGMLGQVEQKFYQYPQENILIN</sequence>
<evidence type="ECO:0000256" key="3">
    <source>
        <dbReference type="ARBA" id="ARBA00022475"/>
    </source>
</evidence>
<keyword evidence="5 8" id="KW-1133">Transmembrane helix</keyword>
<dbReference type="AlphaFoldDB" id="T2KQM3"/>
<evidence type="ECO:0000313" key="9">
    <source>
        <dbReference type="EMBL" id="CDF81137.1"/>
    </source>
</evidence>
<evidence type="ECO:0000313" key="10">
    <source>
        <dbReference type="Proteomes" id="UP000016160"/>
    </source>
</evidence>
<dbReference type="GO" id="GO:0005886">
    <property type="term" value="C:plasma membrane"/>
    <property type="evidence" value="ECO:0007669"/>
    <property type="project" value="UniProtKB-SubCell"/>
</dbReference>
<feature type="transmembrane region" description="Helical" evidence="8">
    <location>
        <begin position="314"/>
        <end position="337"/>
    </location>
</feature>
<dbReference type="PANTHER" id="PTHR32024:SF1">
    <property type="entry name" value="KTR SYSTEM POTASSIUM UPTAKE PROTEIN B"/>
    <property type="match status" value="1"/>
</dbReference>
<feature type="transmembrane region" description="Helical" evidence="8">
    <location>
        <begin position="40"/>
        <end position="57"/>
    </location>
</feature>
<gene>
    <name evidence="9" type="ORF">BN863_34250</name>
</gene>
<dbReference type="PATRIC" id="fig|1347342.6.peg.3454"/>
<feature type="transmembrane region" description="Helical" evidence="8">
    <location>
        <begin position="419"/>
        <end position="438"/>
    </location>
</feature>
<dbReference type="Proteomes" id="UP000016160">
    <property type="component" value="Chromosome"/>
</dbReference>
<dbReference type="STRING" id="1347342.BN863_34250"/>
<feature type="transmembrane region" description="Helical" evidence="8">
    <location>
        <begin position="69"/>
        <end position="89"/>
    </location>
</feature>
<accession>T2KQM3</accession>
<feature type="transmembrane region" description="Helical" evidence="8">
    <location>
        <begin position="160"/>
        <end position="182"/>
    </location>
</feature>
<dbReference type="EMBL" id="HG315671">
    <property type="protein sequence ID" value="CDF81137.1"/>
    <property type="molecule type" value="Genomic_DNA"/>
</dbReference>
<dbReference type="InterPro" id="IPR003445">
    <property type="entry name" value="Cat_transpt"/>
</dbReference>
<evidence type="ECO:0000256" key="2">
    <source>
        <dbReference type="ARBA" id="ARBA00022448"/>
    </source>
</evidence>
<dbReference type="HOGENOM" id="CLU_026429_3_1_10"/>
<keyword evidence="7 8" id="KW-0472">Membrane</keyword>
<comment type="subcellular location">
    <subcellularLocation>
        <location evidence="1">Cell membrane</location>
        <topology evidence="1">Multi-pass membrane protein</topology>
    </subcellularLocation>
</comment>
<feature type="transmembrane region" description="Helical" evidence="8">
    <location>
        <begin position="358"/>
        <end position="383"/>
    </location>
</feature>
<evidence type="ECO:0000256" key="5">
    <source>
        <dbReference type="ARBA" id="ARBA00022989"/>
    </source>
</evidence>
<dbReference type="PANTHER" id="PTHR32024">
    <property type="entry name" value="TRK SYSTEM POTASSIUM UPTAKE PROTEIN TRKG-RELATED"/>
    <property type="match status" value="1"/>
</dbReference>
<evidence type="ECO:0000256" key="4">
    <source>
        <dbReference type="ARBA" id="ARBA00022692"/>
    </source>
</evidence>
<keyword evidence="2" id="KW-0813">Transport</keyword>
<feature type="transmembrane region" description="Helical" evidence="8">
    <location>
        <begin position="133"/>
        <end position="154"/>
    </location>
</feature>
<dbReference type="GO" id="GO:0030001">
    <property type="term" value="P:metal ion transport"/>
    <property type="evidence" value="ECO:0007669"/>
    <property type="project" value="UniProtKB-ARBA"/>
</dbReference>
<dbReference type="RefSeq" id="WP_038532657.1">
    <property type="nucleotide sequence ID" value="NZ_HG315671.1"/>
</dbReference>
<dbReference type="OrthoDB" id="9810952at2"/>
<reference evidence="9 10" key="1">
    <citation type="journal article" date="2013" name="Appl. Environ. Microbiol.">
        <title>The genome of the alga-associated marine flavobacterium Formosa agariphila KMM 3901T reveals a broad potential for degradation of algal polysaccharides.</title>
        <authorList>
            <person name="Mann A.J."/>
            <person name="Hahnke R.L."/>
            <person name="Huang S."/>
            <person name="Werner J."/>
            <person name="Xing P."/>
            <person name="Barbeyron T."/>
            <person name="Huettel B."/>
            <person name="Stueber K."/>
            <person name="Reinhardt R."/>
            <person name="Harder J."/>
            <person name="Gloeckner F.O."/>
            <person name="Amann R.I."/>
            <person name="Teeling H."/>
        </authorList>
    </citation>
    <scope>NUCLEOTIDE SEQUENCE [LARGE SCALE GENOMIC DNA]</scope>
    <source>
        <strain evidence="10">DSM 15362 / KCTC 12365 / LMG 23005 / KMM 3901</strain>
    </source>
</reference>
<feature type="transmembrane region" description="Helical" evidence="8">
    <location>
        <begin position="194"/>
        <end position="218"/>
    </location>
</feature>
<evidence type="ECO:0000256" key="6">
    <source>
        <dbReference type="ARBA" id="ARBA00023065"/>
    </source>
</evidence>
<protein>
    <submittedName>
        <fullName evidence="9">Potassium uptake protein, integral membrane comp onent, KtrB</fullName>
    </submittedName>
</protein>
<evidence type="ECO:0000256" key="8">
    <source>
        <dbReference type="SAM" id="Phobius"/>
    </source>
</evidence>
<feature type="transmembrane region" description="Helical" evidence="8">
    <location>
        <begin position="245"/>
        <end position="266"/>
    </location>
</feature>
<proteinExistence type="predicted"/>
<dbReference type="GO" id="GO:0008324">
    <property type="term" value="F:monoatomic cation transmembrane transporter activity"/>
    <property type="evidence" value="ECO:0007669"/>
    <property type="project" value="InterPro"/>
</dbReference>
<evidence type="ECO:0000256" key="7">
    <source>
        <dbReference type="ARBA" id="ARBA00023136"/>
    </source>
</evidence>
<feature type="transmembrane region" description="Helical" evidence="8">
    <location>
        <begin position="104"/>
        <end position="126"/>
    </location>
</feature>
<feature type="transmembrane region" description="Helical" evidence="8">
    <location>
        <begin position="278"/>
        <end position="294"/>
    </location>
</feature>
<dbReference type="Pfam" id="PF02386">
    <property type="entry name" value="TrkH"/>
    <property type="match status" value="1"/>
</dbReference>
<feature type="transmembrane region" description="Helical" evidence="8">
    <location>
        <begin position="541"/>
        <end position="562"/>
    </location>
</feature>
<dbReference type="eggNOG" id="COG0168">
    <property type="taxonomic scope" value="Bacteria"/>
</dbReference>
<keyword evidence="4 8" id="KW-0812">Transmembrane</keyword>